<dbReference type="InterPro" id="IPR029062">
    <property type="entry name" value="Class_I_gatase-like"/>
</dbReference>
<sequence length="689" mass="77903">MHKNRFCAPMMLMMDTGMITEEGALEAAVKDIAEHGFDAVCMEFRNCILSESDPLGRNAMERVCAAAEANGIDAVKTIPAQMTDCVRKDPTIRRRISKACHARVTDGYFRADLPTAKGKAVKIIKAFFTDGAVKDVTNQINCRFELDAQPYMQGLYQEDGTLLIYVEFETDEIDYAYEGIKTYIERHISLYDGLTLSGFALDEFGAGTKLEHVYHTGEWFLNRFYKEFGYSFQDVIYKMDTPAPGAAKVRHDYYYLTYLLTYEFQKTVRDSFERQFGKEIFIGFHNTWWGEGNSGDLWAGNIGYFGLTKALSGGFVDAQYDAQRTMLSMTLLSESLAKYSDTGIAYNMCWDRFPNHEKMDYYHRYLAMRNVRWIGHGYGRTGSFGPGYPHHSTWEDAKICTMRERKMQAFYNGAVSKPKAALLYLWQGLSYFNDSSIHFHRLGMKALLEKVQLAGNELDVICRLDEDTADYDVLFLSWPAMLPQGMMEKVEQLAEMGKQIIFIGTPVFCDTAGNDLSKRFETLTGCKAGERTAYAQDYEYAANDLWFTKHKIPMQMFPLEPKLAETVAAINGTVCGVKKGSVSFYSFEAALTETFDSILRMLKVNQNPFVQDGVLSKLAYGDGFEIFCLCGIWSKKITGTFSFKGHEFQVDNADFVGIKVYDNGAVTIAAPANCTVFVDGEKITPDIIV</sequence>
<dbReference type="RefSeq" id="WP_249313776.1">
    <property type="nucleotide sequence ID" value="NZ_JACRSU010000005.1"/>
</dbReference>
<keyword evidence="2" id="KW-1185">Reference proteome</keyword>
<proteinExistence type="predicted"/>
<gene>
    <name evidence="1" type="ORF">H8698_12430</name>
</gene>
<reference evidence="1" key="1">
    <citation type="submission" date="2020-08" db="EMBL/GenBank/DDBJ databases">
        <title>Genome public.</title>
        <authorList>
            <person name="Liu C."/>
            <person name="Sun Q."/>
        </authorList>
    </citation>
    <scope>NUCLEOTIDE SEQUENCE</scope>
    <source>
        <strain evidence="1">H8</strain>
    </source>
</reference>
<dbReference type="Gene3D" id="3.40.50.880">
    <property type="match status" value="1"/>
</dbReference>
<name>A0A926DNV0_9FIRM</name>
<evidence type="ECO:0000313" key="1">
    <source>
        <dbReference type="EMBL" id="MBC8541786.1"/>
    </source>
</evidence>
<accession>A0A926DNV0</accession>
<dbReference type="EMBL" id="JACRSU010000005">
    <property type="protein sequence ID" value="MBC8541786.1"/>
    <property type="molecule type" value="Genomic_DNA"/>
</dbReference>
<evidence type="ECO:0000313" key="2">
    <source>
        <dbReference type="Proteomes" id="UP000611762"/>
    </source>
</evidence>
<dbReference type="Proteomes" id="UP000611762">
    <property type="component" value="Unassembled WGS sequence"/>
</dbReference>
<organism evidence="1 2">
    <name type="scientific">Congzhengia minquanensis</name>
    <dbReference type="NCBI Taxonomy" id="2763657"/>
    <lineage>
        <taxon>Bacteria</taxon>
        <taxon>Bacillati</taxon>
        <taxon>Bacillota</taxon>
        <taxon>Clostridia</taxon>
        <taxon>Eubacteriales</taxon>
        <taxon>Oscillospiraceae</taxon>
        <taxon>Congzhengia</taxon>
    </lineage>
</organism>
<protein>
    <submittedName>
        <fullName evidence="1">Uncharacterized protein</fullName>
    </submittedName>
</protein>
<comment type="caution">
    <text evidence="1">The sequence shown here is derived from an EMBL/GenBank/DDBJ whole genome shotgun (WGS) entry which is preliminary data.</text>
</comment>
<dbReference type="AlphaFoldDB" id="A0A926DNV0"/>